<dbReference type="EMBL" id="FORR01000045">
    <property type="protein sequence ID" value="SFJ93430.1"/>
    <property type="molecule type" value="Genomic_DNA"/>
</dbReference>
<keyword evidence="3" id="KW-1003">Cell membrane</keyword>
<dbReference type="GO" id="GO:0055085">
    <property type="term" value="P:transmembrane transport"/>
    <property type="evidence" value="ECO:0007669"/>
    <property type="project" value="InterPro"/>
</dbReference>
<evidence type="ECO:0000313" key="11">
    <source>
        <dbReference type="Proteomes" id="UP000199545"/>
    </source>
</evidence>
<dbReference type="PIRSF" id="PIRSF006060">
    <property type="entry name" value="AA_transporter"/>
    <property type="match status" value="1"/>
</dbReference>
<dbReference type="GO" id="GO:0005886">
    <property type="term" value="C:plasma membrane"/>
    <property type="evidence" value="ECO:0007669"/>
    <property type="project" value="UniProtKB-SubCell"/>
</dbReference>
<evidence type="ECO:0000256" key="3">
    <source>
        <dbReference type="ARBA" id="ARBA00022475"/>
    </source>
</evidence>
<feature type="transmembrane region" description="Helical" evidence="8">
    <location>
        <begin position="403"/>
        <end position="421"/>
    </location>
</feature>
<keyword evidence="5" id="KW-0029">Amino-acid transport</keyword>
<feature type="transmembrane region" description="Helical" evidence="8">
    <location>
        <begin position="124"/>
        <end position="145"/>
    </location>
</feature>
<evidence type="ECO:0000259" key="9">
    <source>
        <dbReference type="Pfam" id="PF00324"/>
    </source>
</evidence>
<keyword evidence="2" id="KW-0813">Transport</keyword>
<dbReference type="Proteomes" id="UP000199545">
    <property type="component" value="Unassembled WGS sequence"/>
</dbReference>
<evidence type="ECO:0000313" key="10">
    <source>
        <dbReference type="EMBL" id="SFJ93430.1"/>
    </source>
</evidence>
<evidence type="ECO:0000256" key="7">
    <source>
        <dbReference type="ARBA" id="ARBA00023136"/>
    </source>
</evidence>
<evidence type="ECO:0000256" key="1">
    <source>
        <dbReference type="ARBA" id="ARBA00004651"/>
    </source>
</evidence>
<keyword evidence="11" id="KW-1185">Reference proteome</keyword>
<keyword evidence="7 8" id="KW-0472">Membrane</keyword>
<name>A0A1I3VE68_9BACL</name>
<dbReference type="InterPro" id="IPR004841">
    <property type="entry name" value="AA-permease/SLC12A_dom"/>
</dbReference>
<dbReference type="InterPro" id="IPR004840">
    <property type="entry name" value="Amino_acid_permease_CS"/>
</dbReference>
<dbReference type="OrthoDB" id="9780162at2"/>
<feature type="transmembrane region" description="Helical" evidence="8">
    <location>
        <begin position="197"/>
        <end position="218"/>
    </location>
</feature>
<feature type="transmembrane region" description="Helical" evidence="8">
    <location>
        <begin position="16"/>
        <end position="37"/>
    </location>
</feature>
<dbReference type="PANTHER" id="PTHR43495">
    <property type="entry name" value="GABA PERMEASE"/>
    <property type="match status" value="1"/>
</dbReference>
<feature type="domain" description="Amino acid permease/ SLC12A" evidence="9">
    <location>
        <begin position="15"/>
        <end position="453"/>
    </location>
</feature>
<dbReference type="GO" id="GO:0006865">
    <property type="term" value="P:amino acid transport"/>
    <property type="evidence" value="ECO:0007669"/>
    <property type="project" value="UniProtKB-KW"/>
</dbReference>
<dbReference type="AlphaFoldDB" id="A0A1I3VE68"/>
<dbReference type="Gene3D" id="1.20.1740.10">
    <property type="entry name" value="Amino acid/polyamine transporter I"/>
    <property type="match status" value="1"/>
</dbReference>
<gene>
    <name evidence="10" type="ORF">SAMN05421852_1451</name>
</gene>
<feature type="transmembrane region" description="Helical" evidence="8">
    <location>
        <begin position="83"/>
        <end position="104"/>
    </location>
</feature>
<dbReference type="FunFam" id="1.20.1740.10:FF:000001">
    <property type="entry name" value="Amino acid permease"/>
    <property type="match status" value="1"/>
</dbReference>
<feature type="transmembrane region" description="Helical" evidence="8">
    <location>
        <begin position="278"/>
        <end position="298"/>
    </location>
</feature>
<organism evidence="10 11">
    <name type="scientific">Thermoflavimicrobium dichotomicum</name>
    <dbReference type="NCBI Taxonomy" id="46223"/>
    <lineage>
        <taxon>Bacteria</taxon>
        <taxon>Bacillati</taxon>
        <taxon>Bacillota</taxon>
        <taxon>Bacilli</taxon>
        <taxon>Bacillales</taxon>
        <taxon>Thermoactinomycetaceae</taxon>
        <taxon>Thermoflavimicrobium</taxon>
    </lineage>
</organism>
<accession>A0A1I3VE68</accession>
<dbReference type="Pfam" id="PF00324">
    <property type="entry name" value="AA_permease"/>
    <property type="match status" value="1"/>
</dbReference>
<dbReference type="PANTHER" id="PTHR43495:SF2">
    <property type="entry name" value="D-SERINE_D-ALANINE_GLYCINE TRANSPORTER"/>
    <property type="match status" value="1"/>
</dbReference>
<evidence type="ECO:0000256" key="6">
    <source>
        <dbReference type="ARBA" id="ARBA00022989"/>
    </source>
</evidence>
<protein>
    <submittedName>
        <fullName evidence="10">Amino acid transporter, AAT family/D-serine/D-alanine/glycine transporter</fullName>
    </submittedName>
</protein>
<dbReference type="RefSeq" id="WP_093231781.1">
    <property type="nucleotide sequence ID" value="NZ_FORR01000045.1"/>
</dbReference>
<reference evidence="10 11" key="1">
    <citation type="submission" date="2016-10" db="EMBL/GenBank/DDBJ databases">
        <authorList>
            <person name="de Groot N.N."/>
        </authorList>
    </citation>
    <scope>NUCLEOTIDE SEQUENCE [LARGE SCALE GENOMIC DNA]</scope>
    <source>
        <strain evidence="10 11">DSM 44778</strain>
    </source>
</reference>
<feature type="transmembrane region" description="Helical" evidence="8">
    <location>
        <begin position="427"/>
        <end position="446"/>
    </location>
</feature>
<feature type="transmembrane region" description="Helical" evidence="8">
    <location>
        <begin position="359"/>
        <end position="382"/>
    </location>
</feature>
<feature type="transmembrane region" description="Helical" evidence="8">
    <location>
        <begin position="157"/>
        <end position="177"/>
    </location>
</feature>
<proteinExistence type="predicted"/>
<keyword evidence="6 8" id="KW-1133">Transmembrane helix</keyword>
<evidence type="ECO:0000256" key="8">
    <source>
        <dbReference type="SAM" id="Phobius"/>
    </source>
</evidence>
<dbReference type="PROSITE" id="PS00218">
    <property type="entry name" value="AMINO_ACID_PERMEASE_1"/>
    <property type="match status" value="1"/>
</dbReference>
<feature type="transmembrane region" description="Helical" evidence="8">
    <location>
        <begin position="43"/>
        <end position="62"/>
    </location>
</feature>
<feature type="transmembrane region" description="Helical" evidence="8">
    <location>
        <begin position="333"/>
        <end position="353"/>
    </location>
</feature>
<evidence type="ECO:0000256" key="4">
    <source>
        <dbReference type="ARBA" id="ARBA00022692"/>
    </source>
</evidence>
<comment type="subcellular location">
    <subcellularLocation>
        <location evidence="1">Cell membrane</location>
        <topology evidence="1">Multi-pass membrane protein</topology>
    </subcellularLocation>
</comment>
<feature type="transmembrane region" description="Helical" evidence="8">
    <location>
        <begin position="239"/>
        <end position="258"/>
    </location>
</feature>
<sequence length="457" mass="50668">MNQSENLKRELKDRHIQLIAIGGAIGVGLFLGSAKAIQAAGPALMLSYLIAGIIVFFMMRALGEMILYKPVSGSFSAYAQEFIGPWAGFFTGWNYWFMWIVTGMAEITAVGKYMTFWFPNLPQWIPALIALIFVYLINLVAVKLFGEFEFWFALIKVVTIIALLVIGTLIITTGFGYKGHPIGISNLWKHGGFFPNGIIGMLLTLQMVVFAFQGIELVGVTAGEAQNPDKTIPSAINKIIWRILIFYVGALFVIMAIYPWNQLDGKTSPFVLTFENIGIPAAAAVINFVVMTAALSSCNSGVFSTGRMLLTLSRNNHAPKAFSKLNDRQIPSFALTASSIVLLIGVVLNYLVPEKAFEYVTSIATIGTIWTWGMIVISHMQYHKMVKEKKLPESSYKMPGAPFTNWLVLIFLAIVVVMIGLDKDARIALYVAPFWFAILIIGYLYVRKNNHTEEKVG</sequence>
<evidence type="ECO:0000256" key="2">
    <source>
        <dbReference type="ARBA" id="ARBA00022448"/>
    </source>
</evidence>
<keyword evidence="4 8" id="KW-0812">Transmembrane</keyword>
<evidence type="ECO:0000256" key="5">
    <source>
        <dbReference type="ARBA" id="ARBA00022970"/>
    </source>
</evidence>